<dbReference type="GO" id="GO:0005524">
    <property type="term" value="F:ATP binding"/>
    <property type="evidence" value="ECO:0007669"/>
    <property type="project" value="UniProtKB-KW"/>
</dbReference>
<evidence type="ECO:0000256" key="2">
    <source>
        <dbReference type="ARBA" id="ARBA00005810"/>
    </source>
</evidence>
<evidence type="ECO:0000256" key="11">
    <source>
        <dbReference type="ARBA" id="ARBA00029766"/>
    </source>
</evidence>
<gene>
    <name evidence="14" type="primary">folK</name>
    <name evidence="14" type="ORF">NYP16_09885</name>
</gene>
<dbReference type="PANTHER" id="PTHR43071:SF1">
    <property type="entry name" value="2-AMINO-4-HYDROXY-6-HYDROXYMETHYLDIHYDROPTERIDINE PYROPHOSPHOKINASE"/>
    <property type="match status" value="1"/>
</dbReference>
<evidence type="ECO:0000256" key="7">
    <source>
        <dbReference type="ARBA" id="ARBA00022777"/>
    </source>
</evidence>
<protein>
    <recommendedName>
        <fullName evidence="4">2-amino-4-hydroxy-6-hydroxymethyldihydropteridine pyrophosphokinase</fullName>
        <ecNumber evidence="3">2.7.6.3</ecNumber>
    </recommendedName>
    <alternativeName>
        <fullName evidence="11">6-hydroxymethyl-7,8-dihydropterin pyrophosphokinase</fullName>
    </alternativeName>
    <alternativeName>
        <fullName evidence="12">7,8-dihydro-6-hydroxymethylpterin-pyrophosphokinase</fullName>
    </alternativeName>
</protein>
<evidence type="ECO:0000313" key="15">
    <source>
        <dbReference type="Proteomes" id="UP001141619"/>
    </source>
</evidence>
<reference evidence="14" key="2">
    <citation type="journal article" date="2023" name="Syst. Appl. Microbiol.">
        <title>Govania unica gen. nov., sp. nov., a rare biosphere bacterium that represents a novel family in the class Alphaproteobacteria.</title>
        <authorList>
            <person name="Vandamme P."/>
            <person name="Peeters C."/>
            <person name="Hettiarachchi A."/>
            <person name="Cnockaert M."/>
            <person name="Carlier A."/>
        </authorList>
    </citation>
    <scope>NUCLEOTIDE SEQUENCE</scope>
    <source>
        <strain evidence="14">LMG 31809</strain>
    </source>
</reference>
<reference evidence="14" key="1">
    <citation type="submission" date="2022-08" db="EMBL/GenBank/DDBJ databases">
        <authorList>
            <person name="Vandamme P."/>
            <person name="Hettiarachchi A."/>
            <person name="Peeters C."/>
            <person name="Cnockaert M."/>
            <person name="Carlier A."/>
        </authorList>
    </citation>
    <scope>NUCLEOTIDE SEQUENCE</scope>
    <source>
        <strain evidence="14">LMG 31809</strain>
    </source>
</reference>
<evidence type="ECO:0000256" key="4">
    <source>
        <dbReference type="ARBA" id="ARBA00016218"/>
    </source>
</evidence>
<dbReference type="EMBL" id="JANWOI010000003">
    <property type="protein sequence ID" value="MDA5194260.1"/>
    <property type="molecule type" value="Genomic_DNA"/>
</dbReference>
<keyword evidence="6" id="KW-0547">Nucleotide-binding</keyword>
<evidence type="ECO:0000313" key="14">
    <source>
        <dbReference type="EMBL" id="MDA5194260.1"/>
    </source>
</evidence>
<evidence type="ECO:0000256" key="3">
    <source>
        <dbReference type="ARBA" id="ARBA00013253"/>
    </source>
</evidence>
<evidence type="ECO:0000256" key="9">
    <source>
        <dbReference type="ARBA" id="ARBA00022909"/>
    </source>
</evidence>
<feature type="domain" description="7,8-dihydro-6-hydroxymethylpterin-pyrophosphokinase" evidence="13">
    <location>
        <begin position="3"/>
        <end position="148"/>
    </location>
</feature>
<comment type="pathway">
    <text evidence="1">Cofactor biosynthesis; tetrahydrofolate biosynthesis; 2-amino-4-hydroxy-6-hydroxymethyl-7,8-dihydropteridine diphosphate from 7,8-dihydroneopterin triphosphate: step 4/4.</text>
</comment>
<dbReference type="CDD" id="cd00483">
    <property type="entry name" value="HPPK"/>
    <property type="match status" value="1"/>
</dbReference>
<keyword evidence="8" id="KW-0067">ATP-binding</keyword>
<dbReference type="RefSeq" id="WP_274943964.1">
    <property type="nucleotide sequence ID" value="NZ_JANWOI010000003.1"/>
</dbReference>
<dbReference type="InterPro" id="IPR000550">
    <property type="entry name" value="Hppk"/>
</dbReference>
<keyword evidence="9" id="KW-0289">Folate biosynthesis</keyword>
<comment type="caution">
    <text evidence="14">The sequence shown here is derived from an EMBL/GenBank/DDBJ whole genome shotgun (WGS) entry which is preliminary data.</text>
</comment>
<dbReference type="EC" id="2.7.6.3" evidence="3"/>
<dbReference type="PANTHER" id="PTHR43071">
    <property type="entry name" value="2-AMINO-4-HYDROXY-6-HYDROXYMETHYLDIHYDROPTERIDINE PYROPHOSPHOKINASE"/>
    <property type="match status" value="1"/>
</dbReference>
<accession>A0A9X3TYV7</accession>
<dbReference type="Pfam" id="PF01288">
    <property type="entry name" value="HPPK"/>
    <property type="match status" value="1"/>
</dbReference>
<dbReference type="GO" id="GO:0016301">
    <property type="term" value="F:kinase activity"/>
    <property type="evidence" value="ECO:0007669"/>
    <property type="project" value="UniProtKB-KW"/>
</dbReference>
<keyword evidence="5 14" id="KW-0808">Transferase</keyword>
<evidence type="ECO:0000256" key="12">
    <source>
        <dbReference type="ARBA" id="ARBA00033413"/>
    </source>
</evidence>
<evidence type="ECO:0000259" key="13">
    <source>
        <dbReference type="Pfam" id="PF01288"/>
    </source>
</evidence>
<evidence type="ECO:0000256" key="8">
    <source>
        <dbReference type="ARBA" id="ARBA00022840"/>
    </source>
</evidence>
<keyword evidence="7" id="KW-0418">Kinase</keyword>
<keyword evidence="15" id="KW-1185">Reference proteome</keyword>
<dbReference type="AlphaFoldDB" id="A0A9X3TYV7"/>
<dbReference type="NCBIfam" id="TIGR01498">
    <property type="entry name" value="folK"/>
    <property type="match status" value="1"/>
</dbReference>
<evidence type="ECO:0000256" key="6">
    <source>
        <dbReference type="ARBA" id="ARBA00022741"/>
    </source>
</evidence>
<proteinExistence type="inferred from homology"/>
<sequence>MIFVALGANLPSETFGPPAATLDAAVRALEARGLRLTARSRWFESEPVPRSDQPWFVNGVVAFETALPPAAILQILHEVEAEFGRIRRITWEARILDLDLIACDDLVLPNAAVWQAASRSMSAPELVLPHPRAHLRSFVLLPLLDIAPDWRHPVLGLDVRALLAGLPPEKGVVRPLPDRC</sequence>
<dbReference type="SUPFAM" id="SSF55083">
    <property type="entry name" value="6-hydroxymethyl-7,8-dihydropterin pyrophosphokinase, HPPK"/>
    <property type="match status" value="1"/>
</dbReference>
<evidence type="ECO:0000256" key="1">
    <source>
        <dbReference type="ARBA" id="ARBA00005051"/>
    </source>
</evidence>
<dbReference type="GO" id="GO:0046656">
    <property type="term" value="P:folic acid biosynthetic process"/>
    <property type="evidence" value="ECO:0007669"/>
    <property type="project" value="UniProtKB-KW"/>
</dbReference>
<dbReference type="Gene3D" id="3.30.70.560">
    <property type="entry name" value="7,8-Dihydro-6-hydroxymethylpterin-pyrophosphokinase HPPK"/>
    <property type="match status" value="1"/>
</dbReference>
<dbReference type="InterPro" id="IPR035907">
    <property type="entry name" value="Hppk_sf"/>
</dbReference>
<evidence type="ECO:0000256" key="5">
    <source>
        <dbReference type="ARBA" id="ARBA00022679"/>
    </source>
</evidence>
<dbReference type="GO" id="GO:0003848">
    <property type="term" value="F:2-amino-4-hydroxy-6-hydroxymethyldihydropteridine diphosphokinase activity"/>
    <property type="evidence" value="ECO:0007669"/>
    <property type="project" value="UniProtKB-EC"/>
</dbReference>
<organism evidence="14 15">
    <name type="scientific">Govanella unica</name>
    <dbReference type="NCBI Taxonomy" id="2975056"/>
    <lineage>
        <taxon>Bacteria</taxon>
        <taxon>Pseudomonadati</taxon>
        <taxon>Pseudomonadota</taxon>
        <taxon>Alphaproteobacteria</taxon>
        <taxon>Emcibacterales</taxon>
        <taxon>Govanellaceae</taxon>
        <taxon>Govanella</taxon>
    </lineage>
</organism>
<comment type="similarity">
    <text evidence="2">Belongs to the HPPK family.</text>
</comment>
<comment type="function">
    <text evidence="10">Catalyzes the transfer of pyrophosphate from adenosine triphosphate (ATP) to 6-hydroxymethyl-7,8-dihydropterin, an enzymatic step in folate biosynthesis pathway.</text>
</comment>
<evidence type="ECO:0000256" key="10">
    <source>
        <dbReference type="ARBA" id="ARBA00029409"/>
    </source>
</evidence>
<dbReference type="Proteomes" id="UP001141619">
    <property type="component" value="Unassembled WGS sequence"/>
</dbReference>
<name>A0A9X3TYV7_9PROT</name>